<dbReference type="EMBL" id="CP159837">
    <property type="protein sequence ID" value="XCM37202.1"/>
    <property type="molecule type" value="Genomic_DNA"/>
</dbReference>
<protein>
    <recommendedName>
        <fullName evidence="2">Transposase</fullName>
    </recommendedName>
</protein>
<dbReference type="RefSeq" id="WP_082348903.1">
    <property type="nucleotide sequence ID" value="NZ_CP159837.1"/>
</dbReference>
<name>A0AAU8JFA1_9CYAN</name>
<proteinExistence type="predicted"/>
<evidence type="ECO:0000313" key="1">
    <source>
        <dbReference type="EMBL" id="XCM37202.1"/>
    </source>
</evidence>
<organism evidence="1">
    <name type="scientific">Planktothricoides raciborskii GIHE-MW2</name>
    <dbReference type="NCBI Taxonomy" id="2792601"/>
    <lineage>
        <taxon>Bacteria</taxon>
        <taxon>Bacillati</taxon>
        <taxon>Cyanobacteriota</taxon>
        <taxon>Cyanophyceae</taxon>
        <taxon>Oscillatoriophycideae</taxon>
        <taxon>Oscillatoriales</taxon>
        <taxon>Oscillatoriaceae</taxon>
        <taxon>Planktothricoides</taxon>
    </lineage>
</organism>
<dbReference type="AlphaFoldDB" id="A0AAU8JFA1"/>
<evidence type="ECO:0008006" key="2">
    <source>
        <dbReference type="Google" id="ProtNLM"/>
    </source>
</evidence>
<accession>A0AAU8JFA1</accession>
<gene>
    <name evidence="1" type="ORF">ABWT76_006022</name>
</gene>
<sequence>MVSSTQSQKKPNKSILPKVSTELFSLVLADLAREFDLNKNKRILLVLDQARSHTTEKLILPEVIDLFFLPSPKS</sequence>
<reference evidence="1" key="1">
    <citation type="submission" date="2024-07" db="EMBL/GenBank/DDBJ databases">
        <authorList>
            <person name="Kim Y.J."/>
            <person name="Jeong J.Y."/>
        </authorList>
    </citation>
    <scope>NUCLEOTIDE SEQUENCE</scope>
    <source>
        <strain evidence="1">GIHE-MW2</strain>
    </source>
</reference>